<reference evidence="3 4" key="1">
    <citation type="submission" date="2020-08" db="EMBL/GenBank/DDBJ databases">
        <title>Genomic Encyclopedia of Type Strains, Phase IV (KMG-IV): sequencing the most valuable type-strain genomes for metagenomic binning, comparative biology and taxonomic classification.</title>
        <authorList>
            <person name="Goeker M."/>
        </authorList>
    </citation>
    <scope>NUCLEOTIDE SEQUENCE [LARGE SCALE GENOMIC DNA]</scope>
    <source>
        <strain evidence="3 4">DSM 29007</strain>
    </source>
</reference>
<dbReference type="PANTHER" id="PTHR46580">
    <property type="entry name" value="SENSOR KINASE-RELATED"/>
    <property type="match status" value="1"/>
</dbReference>
<dbReference type="SUPFAM" id="SSF49265">
    <property type="entry name" value="Fibronectin type III"/>
    <property type="match status" value="2"/>
</dbReference>
<evidence type="ECO:0000259" key="2">
    <source>
        <dbReference type="PROSITE" id="PS50853"/>
    </source>
</evidence>
<dbReference type="Gene3D" id="2.130.10.130">
    <property type="entry name" value="Integrin alpha, N-terminal"/>
    <property type="match status" value="1"/>
</dbReference>
<dbReference type="Pfam" id="PF00041">
    <property type="entry name" value="fn3"/>
    <property type="match status" value="1"/>
</dbReference>
<dbReference type="EMBL" id="JACHIA010000025">
    <property type="protein sequence ID" value="MBB6073511.1"/>
    <property type="molecule type" value="Genomic_DNA"/>
</dbReference>
<dbReference type="Gene3D" id="2.60.40.10">
    <property type="entry name" value="Immunoglobulins"/>
    <property type="match status" value="4"/>
</dbReference>
<keyword evidence="4" id="KW-1185">Reference proteome</keyword>
<organism evidence="3 4">
    <name type="scientific">Longimicrobium terrae</name>
    <dbReference type="NCBI Taxonomy" id="1639882"/>
    <lineage>
        <taxon>Bacteria</taxon>
        <taxon>Pseudomonadati</taxon>
        <taxon>Gemmatimonadota</taxon>
        <taxon>Longimicrobiia</taxon>
        <taxon>Longimicrobiales</taxon>
        <taxon>Longimicrobiaceae</taxon>
        <taxon>Longimicrobium</taxon>
    </lineage>
</organism>
<dbReference type="InterPro" id="IPR013517">
    <property type="entry name" value="FG-GAP"/>
</dbReference>
<feature type="domain" description="Fibronectin type-III" evidence="2">
    <location>
        <begin position="320"/>
        <end position="410"/>
    </location>
</feature>
<dbReference type="InterPro" id="IPR003961">
    <property type="entry name" value="FN3_dom"/>
</dbReference>
<dbReference type="Pfam" id="PF13517">
    <property type="entry name" value="FG-GAP_3"/>
    <property type="match status" value="1"/>
</dbReference>
<dbReference type="InterPro" id="IPR028994">
    <property type="entry name" value="Integrin_alpha_N"/>
</dbReference>
<dbReference type="SMART" id="SM00060">
    <property type="entry name" value="FN3"/>
    <property type="match status" value="3"/>
</dbReference>
<feature type="domain" description="Fibronectin type-III" evidence="2">
    <location>
        <begin position="511"/>
        <end position="615"/>
    </location>
</feature>
<dbReference type="CDD" id="cd00063">
    <property type="entry name" value="FN3"/>
    <property type="match status" value="3"/>
</dbReference>
<comment type="caution">
    <text evidence="3">The sequence shown here is derived from an EMBL/GenBank/DDBJ whole genome shotgun (WGS) entry which is preliminary data.</text>
</comment>
<evidence type="ECO:0000313" key="4">
    <source>
        <dbReference type="Proteomes" id="UP000582837"/>
    </source>
</evidence>
<dbReference type="InterPro" id="IPR036116">
    <property type="entry name" value="FN3_sf"/>
</dbReference>
<feature type="domain" description="Fibronectin type-III" evidence="2">
    <location>
        <begin position="616"/>
        <end position="711"/>
    </location>
</feature>
<dbReference type="RefSeq" id="WP_170038480.1">
    <property type="nucleotide sequence ID" value="NZ_JABDTL010000002.1"/>
</dbReference>
<evidence type="ECO:0000313" key="3">
    <source>
        <dbReference type="EMBL" id="MBB6073511.1"/>
    </source>
</evidence>
<dbReference type="Proteomes" id="UP000582837">
    <property type="component" value="Unassembled WGS sequence"/>
</dbReference>
<evidence type="ECO:0000256" key="1">
    <source>
        <dbReference type="ARBA" id="ARBA00022729"/>
    </source>
</evidence>
<protein>
    <recommendedName>
        <fullName evidence="2">Fibronectin type-III domain-containing protein</fullName>
    </recommendedName>
</protein>
<gene>
    <name evidence="3" type="ORF">HNQ61_005181</name>
</gene>
<dbReference type="PANTHER" id="PTHR46580:SF2">
    <property type="entry name" value="MAM DOMAIN-CONTAINING PROTEIN"/>
    <property type="match status" value="1"/>
</dbReference>
<dbReference type="InterPro" id="IPR013783">
    <property type="entry name" value="Ig-like_fold"/>
</dbReference>
<dbReference type="PROSITE" id="PS51257">
    <property type="entry name" value="PROKAR_LIPOPROTEIN"/>
    <property type="match status" value="1"/>
</dbReference>
<dbReference type="AlphaFoldDB" id="A0A841H5V0"/>
<name>A0A841H5V0_9BACT</name>
<dbReference type="PROSITE" id="PS50853">
    <property type="entry name" value="FN3"/>
    <property type="match status" value="3"/>
</dbReference>
<keyword evidence="1" id="KW-0732">Signal</keyword>
<sequence>MKWPRLLVALPLLAACERQITTPEQTPFESDLMEVGPLTTDLLQPGPRVPTLERDGLMSATAAPVMTTGPNPDLLWRRSVSGENTVWRMKDTTYTGSAIGLPSAATAWEVGGVADFNRDRRPDILWRRASTSSNVIWILNGAGGVADIVALPTSAPEWKMAGAGDFNRDGSPDILWRRPSTSSVVLWMMNGATLTDIVALPALDSTWSVGGIADMTGDGFPDILTRKVSTGTNVLWRMNGVQKAEEITLAPLAWPWILAGAGDFTDDGKADLVWRHPTSRKSVIWVMNGTTYTGVYTYLPEVHPEWSIVGVADFDPPPPVPSSVTATAVSGSRVDLAWADSSALETEFRVEVRAGSSTTWTLLATLPANTTTFSHTNTVVNVQYSYRVIACDGSACSAPSAIVSATPGQSAPTADTGIVTALGTTTTVSGSAVPNGLPTVGWLELDDNAGFTSPASSDTASLGSASAPKGIERSFSGLTVGGTYYFRMVARNSAGTTYGSARSFVVAAPPAPVGLNATFITSSLANSVDWTFPDNYGISYSVDGFRIERRRSDETTWTTRDWREPAFCGSAGNGHCGDYDINVRTPTTYVYRVQLCNGVGCGPWAETSVTTQVFAAPTNLVATAGAGKVTLTWQDNTSSEDSYRISRRSEADSVWHSINEVDPNVTTVTDNSVTPGVRYEYRVEAFASSGTMSSGFKYQYSDYSNVATAVPY</sequence>
<proteinExistence type="predicted"/>
<accession>A0A841H5V0</accession>
<dbReference type="SUPFAM" id="SSF69318">
    <property type="entry name" value="Integrin alpha N-terminal domain"/>
    <property type="match status" value="1"/>
</dbReference>